<organism evidence="1 2">
    <name type="scientific">Pipistrellus nathusii</name>
    <name type="common">Nathusius' pipistrelle</name>
    <dbReference type="NCBI Taxonomy" id="59473"/>
    <lineage>
        <taxon>Eukaryota</taxon>
        <taxon>Metazoa</taxon>
        <taxon>Chordata</taxon>
        <taxon>Craniata</taxon>
        <taxon>Vertebrata</taxon>
        <taxon>Euteleostomi</taxon>
        <taxon>Mammalia</taxon>
        <taxon>Eutheria</taxon>
        <taxon>Laurasiatheria</taxon>
        <taxon>Chiroptera</taxon>
        <taxon>Yangochiroptera</taxon>
        <taxon>Vespertilionidae</taxon>
        <taxon>Pipistrellus</taxon>
    </lineage>
</organism>
<evidence type="ECO:0008006" key="3">
    <source>
        <dbReference type="Google" id="ProtNLM"/>
    </source>
</evidence>
<dbReference type="Proteomes" id="UP001314169">
    <property type="component" value="Chromosome 3"/>
</dbReference>
<proteinExistence type="predicted"/>
<evidence type="ECO:0000313" key="2">
    <source>
        <dbReference type="Proteomes" id="UP001314169"/>
    </source>
</evidence>
<evidence type="ECO:0000313" key="1">
    <source>
        <dbReference type="EMBL" id="CAK6442909.1"/>
    </source>
</evidence>
<reference evidence="1" key="1">
    <citation type="submission" date="2023-12" db="EMBL/GenBank/DDBJ databases">
        <authorList>
            <person name="Brown T."/>
        </authorList>
    </citation>
    <scope>NUCLEOTIDE SEQUENCE</scope>
</reference>
<protein>
    <recommendedName>
        <fullName evidence="3">Maturase K</fullName>
    </recommendedName>
</protein>
<gene>
    <name evidence="1" type="ORF">MPIPNATIZW_LOCUS11215</name>
</gene>
<keyword evidence="2" id="KW-1185">Reference proteome</keyword>
<sequence length="106" mass="12452">MLNNFYEKYHFLKQTKMKKALSYIFANMWFNRRELNSHICFCIQSISTNHVVLKNSSVHLEKDIKKTAWMLSILPRAQGFPQITFENRCSSLISLLYIKDTGSQGD</sequence>
<accession>A0ABN9ZXE6</accession>
<name>A0ABN9ZXE6_PIPNA</name>
<dbReference type="EMBL" id="OY882860">
    <property type="protein sequence ID" value="CAK6442909.1"/>
    <property type="molecule type" value="Genomic_DNA"/>
</dbReference>